<gene>
    <name evidence="1" type="ORF">FHR21_002967</name>
</gene>
<proteinExistence type="predicted"/>
<dbReference type="InterPro" id="IPR025975">
    <property type="entry name" value="Polysacc_lyase"/>
</dbReference>
<protein>
    <submittedName>
        <fullName evidence="1">Uncharacterized protein</fullName>
    </submittedName>
</protein>
<dbReference type="Proteomes" id="UP000537161">
    <property type="component" value="Unassembled WGS sequence"/>
</dbReference>
<dbReference type="Gene3D" id="2.60.120.200">
    <property type="match status" value="1"/>
</dbReference>
<accession>A0A7W9B7A9</accession>
<organism evidence="1 2">
    <name type="scientific">Sphingopyxis panaciterrulae</name>
    <dbReference type="NCBI Taxonomy" id="462372"/>
    <lineage>
        <taxon>Bacteria</taxon>
        <taxon>Pseudomonadati</taxon>
        <taxon>Pseudomonadota</taxon>
        <taxon>Alphaproteobacteria</taxon>
        <taxon>Sphingomonadales</taxon>
        <taxon>Sphingomonadaceae</taxon>
        <taxon>Sphingopyxis</taxon>
    </lineage>
</organism>
<reference evidence="1 2" key="1">
    <citation type="submission" date="2020-08" db="EMBL/GenBank/DDBJ databases">
        <title>Genomic Encyclopedia of Type Strains, Phase IV (KMG-IV): sequencing the most valuable type-strain genomes for metagenomic binning, comparative biology and taxonomic classification.</title>
        <authorList>
            <person name="Goeker M."/>
        </authorList>
    </citation>
    <scope>NUCLEOTIDE SEQUENCE [LARGE SCALE GENOMIC DNA]</scope>
    <source>
        <strain evidence="1 2">DSM 27163</strain>
    </source>
</reference>
<dbReference type="AlphaFoldDB" id="A0A7W9B7A9"/>
<dbReference type="EMBL" id="JACIJH010000010">
    <property type="protein sequence ID" value="MBB5707600.1"/>
    <property type="molecule type" value="Genomic_DNA"/>
</dbReference>
<comment type="caution">
    <text evidence="1">The sequence shown here is derived from an EMBL/GenBank/DDBJ whole genome shotgun (WGS) entry which is preliminary data.</text>
</comment>
<evidence type="ECO:0000313" key="1">
    <source>
        <dbReference type="EMBL" id="MBB5707600.1"/>
    </source>
</evidence>
<keyword evidence="2" id="KW-1185">Reference proteome</keyword>
<sequence>MKIVPAIVGLSLITLGLFGSSRFFTPESVWGGESAYATTGSTTPISCRERARTASRTEETPFLDLDFAHRRYAYDGQSVALSALFEVPPKLRSESDVHNGIKFGKGGLQRPLRLKRAISEELIRRGEATIELDIVQTAVDTPQTIFDFNAAVGPDSNRISLNRRSARDPRDWLGGVLQMNVYNGGGTPKLDLKNGPSTPDELRNRIVTVRATVKNGDYRLQDRNSGEVSRAVDLRIPHLNNLYLGGDHRGKQMLQGYIRAIRIYRQAIPATFSTVRTDTHQTLGNNDFAVEGEEGTLCFVQGTRQERQISFNIGPGDQWRGDLANGHDYSERSEFRQTDTMKRGVTYWNAFDFVVDHFARGSAKTDFAILAQYHAGKSSIPSPWLRLDLSDLSTGGKTVRFSVARGDRKGKRGQSVSAHIPDFKPGRFYHVVIETKANPVDGFARIWVDGKLLLEEKGAIGYADAPGAGYFRFGIYRTQGTLGTTMVRFRNVTGTTTRDLSDRI</sequence>
<name>A0A7W9B7A9_9SPHN</name>
<evidence type="ECO:0000313" key="2">
    <source>
        <dbReference type="Proteomes" id="UP000537161"/>
    </source>
</evidence>
<dbReference type="Pfam" id="PF14099">
    <property type="entry name" value="Polysacc_lyase"/>
    <property type="match status" value="1"/>
</dbReference>
<dbReference type="RefSeq" id="WP_184099633.1">
    <property type="nucleotide sequence ID" value="NZ_JACIJH010000010.1"/>
</dbReference>